<sequence length="87" mass="9431">MKYCSIVVLSFLCAVCLVGCEHEASTTEQAVKQSANTNAAETHSAGGYEPSADERVPGITMSQEELDKIYAEARRNMPLPVIPEDAR</sequence>
<evidence type="ECO:0008006" key="5">
    <source>
        <dbReference type="Google" id="ProtNLM"/>
    </source>
</evidence>
<dbReference type="AlphaFoldDB" id="B9T8P4"/>
<reference evidence="4" key="1">
    <citation type="journal article" date="2010" name="Nat. Biotechnol.">
        <title>Draft genome sequence of the oilseed species Ricinus communis.</title>
        <authorList>
            <person name="Chan A.P."/>
            <person name="Crabtree J."/>
            <person name="Zhao Q."/>
            <person name="Lorenzi H."/>
            <person name="Orvis J."/>
            <person name="Puiu D."/>
            <person name="Melake-Berhan A."/>
            <person name="Jones K.M."/>
            <person name="Redman J."/>
            <person name="Chen G."/>
            <person name="Cahoon E.B."/>
            <person name="Gedil M."/>
            <person name="Stanke M."/>
            <person name="Haas B.J."/>
            <person name="Wortman J.R."/>
            <person name="Fraser-Liggett C.M."/>
            <person name="Ravel J."/>
            <person name="Rabinowicz P.D."/>
        </authorList>
    </citation>
    <scope>NUCLEOTIDE SEQUENCE [LARGE SCALE GENOMIC DNA]</scope>
    <source>
        <strain evidence="4">cv. Hale</strain>
    </source>
</reference>
<protein>
    <recommendedName>
        <fullName evidence="5">Secreted protein</fullName>
    </recommendedName>
</protein>
<accession>B9T8P4</accession>
<keyword evidence="2" id="KW-0732">Signal</keyword>
<keyword evidence="4" id="KW-1185">Reference proteome</keyword>
<feature type="chain" id="PRO_5002892017" description="Secreted protein" evidence="2">
    <location>
        <begin position="21"/>
        <end position="87"/>
    </location>
</feature>
<proteinExistence type="predicted"/>
<dbReference type="InParanoid" id="B9T8P4"/>
<evidence type="ECO:0000313" key="4">
    <source>
        <dbReference type="Proteomes" id="UP000008311"/>
    </source>
</evidence>
<organism evidence="3 4">
    <name type="scientific">Ricinus communis</name>
    <name type="common">Castor bean</name>
    <dbReference type="NCBI Taxonomy" id="3988"/>
    <lineage>
        <taxon>Eukaryota</taxon>
        <taxon>Viridiplantae</taxon>
        <taxon>Streptophyta</taxon>
        <taxon>Embryophyta</taxon>
        <taxon>Tracheophyta</taxon>
        <taxon>Spermatophyta</taxon>
        <taxon>Magnoliopsida</taxon>
        <taxon>eudicotyledons</taxon>
        <taxon>Gunneridae</taxon>
        <taxon>Pentapetalae</taxon>
        <taxon>rosids</taxon>
        <taxon>fabids</taxon>
        <taxon>Malpighiales</taxon>
        <taxon>Euphorbiaceae</taxon>
        <taxon>Acalyphoideae</taxon>
        <taxon>Acalypheae</taxon>
        <taxon>Ricinus</taxon>
    </lineage>
</organism>
<evidence type="ECO:0000256" key="2">
    <source>
        <dbReference type="SAM" id="SignalP"/>
    </source>
</evidence>
<evidence type="ECO:0000313" key="3">
    <source>
        <dbReference type="EMBL" id="EEF27774.1"/>
    </source>
</evidence>
<dbReference type="Proteomes" id="UP000008311">
    <property type="component" value="Unassembled WGS sequence"/>
</dbReference>
<gene>
    <name evidence="3" type="ORF">RCOM_0082930</name>
</gene>
<evidence type="ECO:0000256" key="1">
    <source>
        <dbReference type="SAM" id="MobiDB-lite"/>
    </source>
</evidence>
<feature type="signal peptide" evidence="2">
    <location>
        <begin position="1"/>
        <end position="20"/>
    </location>
</feature>
<dbReference type="EMBL" id="EQ975140">
    <property type="protein sequence ID" value="EEF27774.1"/>
    <property type="molecule type" value="Genomic_DNA"/>
</dbReference>
<feature type="region of interest" description="Disordered" evidence="1">
    <location>
        <begin position="33"/>
        <end position="55"/>
    </location>
</feature>
<name>B9T8P4_RICCO</name>